<proteinExistence type="predicted"/>
<dbReference type="RefSeq" id="WP_091201429.1">
    <property type="nucleotide sequence ID" value="NZ_LT594324.1"/>
</dbReference>
<evidence type="ECO:0000256" key="1">
    <source>
        <dbReference type="SAM" id="MobiDB-lite"/>
    </source>
</evidence>
<feature type="region of interest" description="Disordered" evidence="1">
    <location>
        <begin position="135"/>
        <end position="168"/>
    </location>
</feature>
<dbReference type="PROSITE" id="PS51257">
    <property type="entry name" value="PROKAR_LIPOPROTEIN"/>
    <property type="match status" value="1"/>
</dbReference>
<gene>
    <name evidence="3" type="ORF">GA0070621_5711</name>
</gene>
<dbReference type="EMBL" id="LT594324">
    <property type="protein sequence ID" value="SBT54805.1"/>
    <property type="molecule type" value="Genomic_DNA"/>
</dbReference>
<accession>A0A1A9AFC4</accession>
<keyword evidence="2" id="KW-0732">Signal</keyword>
<evidence type="ECO:0000313" key="4">
    <source>
        <dbReference type="Proteomes" id="UP000198765"/>
    </source>
</evidence>
<feature type="signal peptide" evidence="2">
    <location>
        <begin position="1"/>
        <end position="21"/>
    </location>
</feature>
<reference evidence="3 4" key="1">
    <citation type="submission" date="2016-06" db="EMBL/GenBank/DDBJ databases">
        <authorList>
            <person name="Kjaerup R.B."/>
            <person name="Dalgaard T.S."/>
            <person name="Juul-Madsen H.R."/>
        </authorList>
    </citation>
    <scope>NUCLEOTIDE SEQUENCE [LARGE SCALE GENOMIC DNA]</scope>
    <source>
        <strain evidence="3 4">DSM 45248</strain>
    </source>
</reference>
<keyword evidence="4" id="KW-1185">Reference proteome</keyword>
<evidence type="ECO:0008006" key="5">
    <source>
        <dbReference type="Google" id="ProtNLM"/>
    </source>
</evidence>
<feature type="region of interest" description="Disordered" evidence="1">
    <location>
        <begin position="321"/>
        <end position="340"/>
    </location>
</feature>
<feature type="chain" id="PRO_5008383485" description="Lipoprotein" evidence="2">
    <location>
        <begin position="22"/>
        <end position="340"/>
    </location>
</feature>
<evidence type="ECO:0000256" key="2">
    <source>
        <dbReference type="SAM" id="SignalP"/>
    </source>
</evidence>
<dbReference type="AlphaFoldDB" id="A0A1A9AFC4"/>
<name>A0A1A9AFC4_9ACTN</name>
<protein>
    <recommendedName>
        <fullName evidence="5">Lipoprotein</fullName>
    </recommendedName>
</protein>
<sequence>MRRSIALLCLPLLAAAGCARAGSDPTRVGPSVAPPPSGVDHRWEAFYQRAGEVADAWRPSEAWRGGYVPMQDATVLIGDPGFTDETKVAFGSGWYRARIELPRATPADGTIRFPDGTLRVPLVSAAEAYAQIHQGNPQPCDERLVEPPAAPPRKPGGGPTIEPGPDGWVGDRVNTPCAPLTVTGMKLGRASVRTSRGVASVPAWLFTVAELRAPVARLAVASRAVGAVPEGVAPTRQVPDEVVTVAGLDAVDGARLDYRVGLGACDTGLTPLVLERDDVVVLGGGVIRSTGPCTMQLVLKPTSVTLRAPLGDRVVLDVGGGGPVRLEPRQGPTGCPAPPC</sequence>
<dbReference type="PATRIC" id="fig|299146.4.peg.5892"/>
<organism evidence="3 4">
    <name type="scientific">Micromonospora narathiwatensis</name>
    <dbReference type="NCBI Taxonomy" id="299146"/>
    <lineage>
        <taxon>Bacteria</taxon>
        <taxon>Bacillati</taxon>
        <taxon>Actinomycetota</taxon>
        <taxon>Actinomycetes</taxon>
        <taxon>Micromonosporales</taxon>
        <taxon>Micromonosporaceae</taxon>
        <taxon>Micromonospora</taxon>
    </lineage>
</organism>
<dbReference type="Proteomes" id="UP000198765">
    <property type="component" value="Chromosome I"/>
</dbReference>
<evidence type="ECO:0000313" key="3">
    <source>
        <dbReference type="EMBL" id="SBT54805.1"/>
    </source>
</evidence>
<dbReference type="OrthoDB" id="4307068at2"/>